<evidence type="ECO:0000259" key="17">
    <source>
        <dbReference type="PROSITE" id="PS50901"/>
    </source>
</evidence>
<keyword evidence="6 14" id="KW-0547">Nucleotide-binding</keyword>
<dbReference type="PROSITE" id="PS50901">
    <property type="entry name" value="FTSK"/>
    <property type="match status" value="1"/>
</dbReference>
<evidence type="ECO:0000256" key="5">
    <source>
        <dbReference type="ARBA" id="ARBA00022692"/>
    </source>
</evidence>
<dbReference type="SUPFAM" id="SSF46785">
    <property type="entry name" value="Winged helix' DNA-binding domain"/>
    <property type="match status" value="1"/>
</dbReference>
<dbReference type="InterPro" id="IPR025199">
    <property type="entry name" value="FtsK_4TM"/>
</dbReference>
<dbReference type="Gene3D" id="1.10.10.10">
    <property type="entry name" value="Winged helix-like DNA-binding domain superfamily/Winged helix DNA-binding domain"/>
    <property type="match status" value="1"/>
</dbReference>
<comment type="caution">
    <text evidence="18">The sequence shown here is derived from an EMBL/GenBank/DDBJ whole genome shotgun (WGS) entry which is preliminary data.</text>
</comment>
<evidence type="ECO:0000256" key="7">
    <source>
        <dbReference type="ARBA" id="ARBA00022829"/>
    </source>
</evidence>
<dbReference type="InterPro" id="IPR018541">
    <property type="entry name" value="Ftsk_gamma"/>
</dbReference>
<dbReference type="Pfam" id="PF13491">
    <property type="entry name" value="FtsK_4TM"/>
    <property type="match status" value="1"/>
</dbReference>
<feature type="transmembrane region" description="Helical" evidence="16">
    <location>
        <begin position="109"/>
        <end position="126"/>
    </location>
</feature>
<evidence type="ECO:0000256" key="9">
    <source>
        <dbReference type="ARBA" id="ARBA00022989"/>
    </source>
</evidence>
<evidence type="ECO:0000256" key="4">
    <source>
        <dbReference type="ARBA" id="ARBA00022618"/>
    </source>
</evidence>
<keyword evidence="8 14" id="KW-0067">ATP-binding</keyword>
<dbReference type="SUPFAM" id="SSF52540">
    <property type="entry name" value="P-loop containing nucleoside triphosphate hydrolases"/>
    <property type="match status" value="1"/>
</dbReference>
<evidence type="ECO:0000256" key="12">
    <source>
        <dbReference type="ARBA" id="ARBA00023306"/>
    </source>
</evidence>
<dbReference type="GO" id="GO:0005886">
    <property type="term" value="C:plasma membrane"/>
    <property type="evidence" value="ECO:0007669"/>
    <property type="project" value="UniProtKB-SubCell"/>
</dbReference>
<dbReference type="CDD" id="cd01127">
    <property type="entry name" value="TrwB_TraG_TraD_VirD4"/>
    <property type="match status" value="1"/>
</dbReference>
<evidence type="ECO:0000256" key="3">
    <source>
        <dbReference type="ARBA" id="ARBA00022475"/>
    </source>
</evidence>
<dbReference type="InterPro" id="IPR050206">
    <property type="entry name" value="FtsK/SpoIIIE/SftA"/>
</dbReference>
<proteinExistence type="inferred from homology"/>
<dbReference type="STRING" id="1798553.A3H70_00050"/>
<reference evidence="18 19" key="1">
    <citation type="journal article" date="2016" name="Nat. Commun.">
        <title>Thousands of microbial genomes shed light on interconnected biogeochemical processes in an aquifer system.</title>
        <authorList>
            <person name="Anantharaman K."/>
            <person name="Brown C.T."/>
            <person name="Hug L.A."/>
            <person name="Sharon I."/>
            <person name="Castelle C.J."/>
            <person name="Probst A.J."/>
            <person name="Thomas B.C."/>
            <person name="Singh A."/>
            <person name="Wilkins M.J."/>
            <person name="Karaoz U."/>
            <person name="Brodie E.L."/>
            <person name="Williams K.H."/>
            <person name="Hubbard S.S."/>
            <person name="Banfield J.F."/>
        </authorList>
    </citation>
    <scope>NUCLEOTIDE SEQUENCE [LARGE SCALE GENOMIC DNA]</scope>
</reference>
<keyword evidence="11 16" id="KW-0472">Membrane</keyword>
<evidence type="ECO:0000256" key="15">
    <source>
        <dbReference type="SAM" id="MobiDB-lite"/>
    </source>
</evidence>
<keyword evidence="9 16" id="KW-1133">Transmembrane helix</keyword>
<organism evidence="18 19">
    <name type="scientific">Candidatus Komeilibacteria bacterium RIFCSPLOWO2_02_FULL_48_11</name>
    <dbReference type="NCBI Taxonomy" id="1798553"/>
    <lineage>
        <taxon>Bacteria</taxon>
        <taxon>Candidatus Komeiliibacteriota</taxon>
    </lineage>
</organism>
<feature type="domain" description="FtsK" evidence="17">
    <location>
        <begin position="404"/>
        <end position="591"/>
    </location>
</feature>
<name>A0A1G2BRF2_9BACT</name>
<dbReference type="AlphaFoldDB" id="A0A1G2BRF2"/>
<dbReference type="GO" id="GO:0007059">
    <property type="term" value="P:chromosome segregation"/>
    <property type="evidence" value="ECO:0007669"/>
    <property type="project" value="UniProtKB-KW"/>
</dbReference>
<dbReference type="InterPro" id="IPR036390">
    <property type="entry name" value="WH_DNA-bd_sf"/>
</dbReference>
<dbReference type="GO" id="GO:0003677">
    <property type="term" value="F:DNA binding"/>
    <property type="evidence" value="ECO:0007669"/>
    <property type="project" value="UniProtKB-KW"/>
</dbReference>
<dbReference type="SMART" id="SM00382">
    <property type="entry name" value="AAA"/>
    <property type="match status" value="1"/>
</dbReference>
<dbReference type="InterPro" id="IPR041027">
    <property type="entry name" value="FtsK_alpha"/>
</dbReference>
<evidence type="ECO:0000256" key="14">
    <source>
        <dbReference type="PROSITE-ProRule" id="PRU00289"/>
    </source>
</evidence>
<dbReference type="GO" id="GO:0005524">
    <property type="term" value="F:ATP binding"/>
    <property type="evidence" value="ECO:0007669"/>
    <property type="project" value="UniProtKB-UniRule"/>
</dbReference>
<dbReference type="SMART" id="SM00843">
    <property type="entry name" value="Ftsk_gamma"/>
    <property type="match status" value="1"/>
</dbReference>
<evidence type="ECO:0000256" key="1">
    <source>
        <dbReference type="ARBA" id="ARBA00004651"/>
    </source>
</evidence>
<dbReference type="Proteomes" id="UP000178109">
    <property type="component" value="Unassembled WGS sequence"/>
</dbReference>
<dbReference type="PANTHER" id="PTHR22683">
    <property type="entry name" value="SPORULATION PROTEIN RELATED"/>
    <property type="match status" value="1"/>
</dbReference>
<evidence type="ECO:0000313" key="18">
    <source>
        <dbReference type="EMBL" id="OGY91406.1"/>
    </source>
</evidence>
<feature type="region of interest" description="Disordered" evidence="15">
    <location>
        <begin position="1"/>
        <end position="29"/>
    </location>
</feature>
<keyword evidence="7" id="KW-0159">Chromosome partition</keyword>
<evidence type="ECO:0000256" key="13">
    <source>
        <dbReference type="ARBA" id="ARBA00025923"/>
    </source>
</evidence>
<dbReference type="InterPro" id="IPR036388">
    <property type="entry name" value="WH-like_DNA-bd_sf"/>
</dbReference>
<feature type="binding site" evidence="14">
    <location>
        <begin position="421"/>
        <end position="428"/>
    </location>
    <ligand>
        <name>ATP</name>
        <dbReference type="ChEBI" id="CHEBI:30616"/>
    </ligand>
</feature>
<dbReference type="Pfam" id="PF09397">
    <property type="entry name" value="FtsK_gamma"/>
    <property type="match status" value="1"/>
</dbReference>
<dbReference type="Gene3D" id="3.40.50.300">
    <property type="entry name" value="P-loop containing nucleotide triphosphate hydrolases"/>
    <property type="match status" value="1"/>
</dbReference>
<accession>A0A1G2BRF2</accession>
<feature type="transmembrane region" description="Helical" evidence="16">
    <location>
        <begin position="41"/>
        <end position="62"/>
    </location>
</feature>
<dbReference type="GO" id="GO:0051301">
    <property type="term" value="P:cell division"/>
    <property type="evidence" value="ECO:0007669"/>
    <property type="project" value="UniProtKB-KW"/>
</dbReference>
<comment type="subunit">
    <text evidence="13">Homohexamer. Forms a ring that surrounds DNA.</text>
</comment>
<dbReference type="Gene3D" id="3.30.980.40">
    <property type="match status" value="1"/>
</dbReference>
<feature type="transmembrane region" description="Helical" evidence="16">
    <location>
        <begin position="162"/>
        <end position="183"/>
    </location>
</feature>
<evidence type="ECO:0000256" key="10">
    <source>
        <dbReference type="ARBA" id="ARBA00023125"/>
    </source>
</evidence>
<feature type="transmembrane region" description="Helical" evidence="16">
    <location>
        <begin position="132"/>
        <end position="150"/>
    </location>
</feature>
<keyword evidence="5 16" id="KW-0812">Transmembrane</keyword>
<protein>
    <recommendedName>
        <fullName evidence="17">FtsK domain-containing protein</fullName>
    </recommendedName>
</protein>
<feature type="region of interest" description="Disordered" evidence="15">
    <location>
        <begin position="728"/>
        <end position="750"/>
    </location>
</feature>
<sequence length="750" mass="82007">MPFSSKQKQRAYQRAYQRQRRRRESKSGAGAERIISPEVKIAIVVTALFALALLGLLAFFELAGPLGGYIKTSFTMAFGWGAAVFPVLLIALGFLLLRGVRYWVNRVQVAGLILLFAGFLGILHHAPSFPDALAAVAQGQGGGYLGYALAEPFARVASYWGGWVFLLGLFIVGGLLSMGTLIFKRPDQDETEESGAEEEEVILDQVESQGWLARLWEKLNVWRYKKQYASSEDEPAAAESPAEPEAAGSVELDGLAEELEPIVKPLKIKRQIKIPLDLLSSGKDKPSADDIEATKEKIAKTLANFDIAVEMGEIFVGPTITQYTLKPAEGIKLARITALANDLSLALAAHPLRIEAPIPGKSLVGVEVPNRATAKVKLKDILTSQAFKDRKSNLSLCLGKDVSGRSWVVDLEKMPHLLIAGSTGSGKSVMINSIIVSLMYQNSPDDLKLVLVDPKKVELTMYNDIPYLLTPVITDVKKTVNALKWVVGEMERRYILLSERGKRNLAAYNAANKNDSLPYIIFIIDELADLMSMAAFEVEGAIVRLAQMARAVGVHLILATQRPSVNVLTGLIKANVPSRVAFSVPSQIDSRTIIDMAGAEKLLGRGDMLFLSPDLGKPRRLQGAFLEDSEIEQVTNFLRDQGAVEYQDEIVERAQRARSEDGFGGFEDNLYDDAREEVVRAGKASASLLQRRLRIGYARAARLLDIMEAEGVIGPADGAKPRDILVAGADSDNNTGDNFVDINEEETIDK</sequence>
<dbReference type="InterPro" id="IPR003593">
    <property type="entry name" value="AAA+_ATPase"/>
</dbReference>
<keyword evidence="10" id="KW-0238">DNA-binding</keyword>
<evidence type="ECO:0000256" key="16">
    <source>
        <dbReference type="SAM" id="Phobius"/>
    </source>
</evidence>
<evidence type="ECO:0000256" key="6">
    <source>
        <dbReference type="ARBA" id="ARBA00022741"/>
    </source>
</evidence>
<keyword evidence="3" id="KW-1003">Cell membrane</keyword>
<feature type="transmembrane region" description="Helical" evidence="16">
    <location>
        <begin position="74"/>
        <end position="97"/>
    </location>
</feature>
<dbReference type="InterPro" id="IPR002543">
    <property type="entry name" value="FtsK_dom"/>
</dbReference>
<comment type="subcellular location">
    <subcellularLocation>
        <location evidence="1">Cell membrane</location>
        <topology evidence="1">Multi-pass membrane protein</topology>
    </subcellularLocation>
</comment>
<dbReference type="EMBL" id="MHKO01000047">
    <property type="protein sequence ID" value="OGY91406.1"/>
    <property type="molecule type" value="Genomic_DNA"/>
</dbReference>
<dbReference type="Pfam" id="PF17854">
    <property type="entry name" value="FtsK_alpha"/>
    <property type="match status" value="1"/>
</dbReference>
<gene>
    <name evidence="18" type="ORF">A3H70_00050</name>
</gene>
<dbReference type="InterPro" id="IPR027417">
    <property type="entry name" value="P-loop_NTPase"/>
</dbReference>
<evidence type="ECO:0000256" key="2">
    <source>
        <dbReference type="ARBA" id="ARBA00006474"/>
    </source>
</evidence>
<comment type="similarity">
    <text evidence="2">Belongs to the FtsK/SpoIIIE/SftA family.</text>
</comment>
<feature type="compositionally biased region" description="Basic residues" evidence="15">
    <location>
        <begin position="7"/>
        <end position="24"/>
    </location>
</feature>
<dbReference type="Pfam" id="PF01580">
    <property type="entry name" value="FtsK_SpoIIIE"/>
    <property type="match status" value="1"/>
</dbReference>
<keyword evidence="4" id="KW-0132">Cell division</keyword>
<keyword evidence="12" id="KW-0131">Cell cycle</keyword>
<dbReference type="PANTHER" id="PTHR22683:SF41">
    <property type="entry name" value="DNA TRANSLOCASE FTSK"/>
    <property type="match status" value="1"/>
</dbReference>
<evidence type="ECO:0000256" key="11">
    <source>
        <dbReference type="ARBA" id="ARBA00023136"/>
    </source>
</evidence>
<evidence type="ECO:0000313" key="19">
    <source>
        <dbReference type="Proteomes" id="UP000178109"/>
    </source>
</evidence>
<evidence type="ECO:0000256" key="8">
    <source>
        <dbReference type="ARBA" id="ARBA00022840"/>
    </source>
</evidence>